<dbReference type="SUPFAM" id="SSF51735">
    <property type="entry name" value="NAD(P)-binding Rossmann-fold domains"/>
    <property type="match status" value="1"/>
</dbReference>
<dbReference type="Gene3D" id="3.30.1490.20">
    <property type="entry name" value="ATP-grasp fold, A domain"/>
    <property type="match status" value="1"/>
</dbReference>
<proteinExistence type="inferred from homology"/>
<dbReference type="FunFam" id="3.30.1490.20:FF:000020">
    <property type="entry name" value="Protein lysine acetyltransferase"/>
    <property type="match status" value="1"/>
</dbReference>
<dbReference type="Gene3D" id="3.30.470.20">
    <property type="entry name" value="ATP-grasp fold, B domain"/>
    <property type="match status" value="1"/>
</dbReference>
<keyword evidence="2 5" id="KW-0547">Nucleotide-binding</keyword>
<evidence type="ECO:0000256" key="4">
    <source>
        <dbReference type="ARBA" id="ARBA00060888"/>
    </source>
</evidence>
<name>K9YXI7_DACS8</name>
<evidence type="ECO:0000256" key="2">
    <source>
        <dbReference type="ARBA" id="ARBA00022741"/>
    </source>
</evidence>
<dbReference type="PATRIC" id="fig|13035.3.peg.3521"/>
<dbReference type="InterPro" id="IPR016181">
    <property type="entry name" value="Acyl_CoA_acyltransferase"/>
</dbReference>
<dbReference type="OrthoDB" id="9807426at2"/>
<dbReference type="Gene3D" id="3.40.630.30">
    <property type="match status" value="1"/>
</dbReference>
<dbReference type="Pfam" id="PF13549">
    <property type="entry name" value="ATP-grasp_5"/>
    <property type="match status" value="1"/>
</dbReference>
<dbReference type="SMART" id="SM00881">
    <property type="entry name" value="CoA_binding"/>
    <property type="match status" value="1"/>
</dbReference>
<dbReference type="Pfam" id="PF13302">
    <property type="entry name" value="Acetyltransf_3"/>
    <property type="match status" value="1"/>
</dbReference>
<organism evidence="8 9">
    <name type="scientific">Dactylococcopsis salina (strain PCC 8305)</name>
    <name type="common">Myxobactron salinum</name>
    <dbReference type="NCBI Taxonomy" id="13035"/>
    <lineage>
        <taxon>Bacteria</taxon>
        <taxon>Bacillati</taxon>
        <taxon>Cyanobacteriota</taxon>
        <taxon>Cyanophyceae</taxon>
        <taxon>Nodosilineales</taxon>
        <taxon>Cymatolegaceae</taxon>
        <taxon>Dactylococcopsis</taxon>
    </lineage>
</organism>
<dbReference type="Pfam" id="PF13607">
    <property type="entry name" value="Succ_CoA_lig"/>
    <property type="match status" value="1"/>
</dbReference>
<comment type="similarity">
    <text evidence="4">In the N-terminal section; belongs to the acetate CoA ligase alpha subunit family.</text>
</comment>
<evidence type="ECO:0000313" key="9">
    <source>
        <dbReference type="Proteomes" id="UP000010482"/>
    </source>
</evidence>
<dbReference type="PROSITE" id="PS51186">
    <property type="entry name" value="GNAT"/>
    <property type="match status" value="1"/>
</dbReference>
<dbReference type="InterPro" id="IPR043938">
    <property type="entry name" value="Ligase_CoA_dom"/>
</dbReference>
<dbReference type="STRING" id="13035.Dacsa_3105"/>
<dbReference type="Proteomes" id="UP000010482">
    <property type="component" value="Chromosome"/>
</dbReference>
<dbReference type="InterPro" id="IPR011761">
    <property type="entry name" value="ATP-grasp"/>
</dbReference>
<dbReference type="InterPro" id="IPR000182">
    <property type="entry name" value="GNAT_dom"/>
</dbReference>
<dbReference type="InterPro" id="IPR036291">
    <property type="entry name" value="NAD(P)-bd_dom_sf"/>
</dbReference>
<dbReference type="PANTHER" id="PTHR43334">
    <property type="entry name" value="ACETATE--COA LIGASE [ADP-FORMING]"/>
    <property type="match status" value="1"/>
</dbReference>
<dbReference type="SUPFAM" id="SSF56059">
    <property type="entry name" value="Glutathione synthetase ATP-binding domain-like"/>
    <property type="match status" value="1"/>
</dbReference>
<dbReference type="KEGG" id="dsl:Dacsa_3105"/>
<dbReference type="GO" id="GO:0046872">
    <property type="term" value="F:metal ion binding"/>
    <property type="evidence" value="ECO:0007669"/>
    <property type="project" value="InterPro"/>
</dbReference>
<dbReference type="GO" id="GO:0016747">
    <property type="term" value="F:acyltransferase activity, transferring groups other than amino-acyl groups"/>
    <property type="evidence" value="ECO:0007669"/>
    <property type="project" value="InterPro"/>
</dbReference>
<dbReference type="Gene3D" id="3.40.50.720">
    <property type="entry name" value="NAD(P)-binding Rossmann-like Domain"/>
    <property type="match status" value="1"/>
</dbReference>
<evidence type="ECO:0000256" key="3">
    <source>
        <dbReference type="ARBA" id="ARBA00022840"/>
    </source>
</evidence>
<dbReference type="Pfam" id="PF19045">
    <property type="entry name" value="Ligase_CoA_2"/>
    <property type="match status" value="1"/>
</dbReference>
<dbReference type="InterPro" id="IPR013815">
    <property type="entry name" value="ATP_grasp_subdomain_1"/>
</dbReference>
<keyword evidence="3 5" id="KW-0067">ATP-binding</keyword>
<dbReference type="Gene3D" id="3.40.50.261">
    <property type="entry name" value="Succinyl-CoA synthetase domains"/>
    <property type="match status" value="2"/>
</dbReference>
<dbReference type="HOGENOM" id="CLU_007415_0_2_3"/>
<dbReference type="EMBL" id="CP003944">
    <property type="protein sequence ID" value="AFZ51634.1"/>
    <property type="molecule type" value="Genomic_DNA"/>
</dbReference>
<feature type="domain" description="ATP-grasp" evidence="6">
    <location>
        <begin position="507"/>
        <end position="543"/>
    </location>
</feature>
<protein>
    <submittedName>
        <fullName evidence="8">Acyl-CoA synthetase (NDP forming)</fullName>
    </submittedName>
</protein>
<evidence type="ECO:0000256" key="1">
    <source>
        <dbReference type="ARBA" id="ARBA00022598"/>
    </source>
</evidence>
<feature type="domain" description="N-acetyltransferase" evidence="7">
    <location>
        <begin position="743"/>
        <end position="901"/>
    </location>
</feature>
<dbReference type="InterPro" id="IPR003781">
    <property type="entry name" value="CoA-bd"/>
</dbReference>
<dbReference type="AlphaFoldDB" id="K9YXI7"/>
<dbReference type="InterPro" id="IPR051538">
    <property type="entry name" value="Acyl-CoA_Synth/Transferase"/>
</dbReference>
<accession>K9YXI7</accession>
<keyword evidence="9" id="KW-1185">Reference proteome</keyword>
<dbReference type="Pfam" id="PF13380">
    <property type="entry name" value="CoA_binding_2"/>
    <property type="match status" value="1"/>
</dbReference>
<sequence>MTQTHDPAHDYLGIRQPLDGIFNPKSVAVIGASEKPGSVGRTLLWNLISNPFGGTVYPINPKRNSILGIKAYPSLDAISDPIDLAIIATPAPTVSEIVKSCTRKGVKGAIIISAGFKEIGEAGIALEQEIKAEAQAHQLRIIGPNCLGVMNPHSGLNATFGSAMALPGNVGFISQSGALCTSILDWSFRENVGFSAFVSIGSMLDVNWGDLIDYLGDDPNTHSIVIYMESIGEARSFLSAAREVALTKPIIVIKSGRTSAAAAAAASHTGALAGSDDVLDAAFRRCGVLRVETIDDLFNLSEILAKQPRPQGNRLTILTNAGGPGVLATDALIRRGGQLAELAPATITALNECLPTHWSHGNPIDILGDADPQRYKSAIEVVATDPNSDGLLVILTPQAMTNPTAIAETLCQFSHLKGKPLLASWMGGNSVEAGEKRLNEANIFTLPYPDTAAQVFNLMWHYSYNLQGIYETPILTEGKAPDRAQVEEIFKSAQKSGRTLLTEYESKKLLSAYQIPTVETRLATTVEETLTAAESIGYPVVLKLSSETITHKTDVGGVKLNLKDAEAVRSAYESIRDAVATAEFQGVTVQPMLKLDGYELILGSSLDPQLGPVLLFGTGGSLVEVFQDRALALPPLNTTLARRLMEQTRIYKALQGVRGRSTVDLEALEEILVQFSQLVVEQPQIKEIDINPLLAQTSENGGIIALDARVVLHSETEKRPKLAIRPYPHQYITQWELNDKTPVTIRPIRPEDEPLIRSFHETLSEESVYLRYAHLIKFSHRIAHTRLTRICFIDYDREMALVADYQDEQGKHQILGVGRLSQIKGTHTAEFGMLISDRYQRQGLGTEFLSQLLHIGKLEKLERIVAYILPENRPMQKICQRLGFEVKEDKEEGMMVAEINL</sequence>
<dbReference type="eggNOG" id="COG0045">
    <property type="taxonomic scope" value="Bacteria"/>
</dbReference>
<reference evidence="8" key="1">
    <citation type="submission" date="2012-04" db="EMBL/GenBank/DDBJ databases">
        <title>Finished genome of Dactylococcopsis salina PCC 8305.</title>
        <authorList>
            <consortium name="US DOE Joint Genome Institute"/>
            <person name="Gugger M."/>
            <person name="Coursin T."/>
            <person name="Rippka R."/>
            <person name="Tandeau De Marsac N."/>
            <person name="Huntemann M."/>
            <person name="Wei C.-L."/>
            <person name="Han J."/>
            <person name="Detter J.C."/>
            <person name="Han C."/>
            <person name="Tapia R."/>
            <person name="Daligault H."/>
            <person name="Chen A."/>
            <person name="Krypides N."/>
            <person name="Mavromatis K."/>
            <person name="Markowitz V."/>
            <person name="Szeto E."/>
            <person name="Ivanova N."/>
            <person name="Ovchinnikova G."/>
            <person name="Pagani I."/>
            <person name="Pati A."/>
            <person name="Goodwin L."/>
            <person name="Peters L."/>
            <person name="Pitluck S."/>
            <person name="Woyke T."/>
            <person name="Kerfeld C."/>
        </authorList>
    </citation>
    <scope>NUCLEOTIDE SEQUENCE [LARGE SCALE GENOMIC DNA]</scope>
    <source>
        <strain evidence="8">PCC 8305</strain>
    </source>
</reference>
<dbReference type="GO" id="GO:0005524">
    <property type="term" value="F:ATP binding"/>
    <property type="evidence" value="ECO:0007669"/>
    <property type="project" value="UniProtKB-UniRule"/>
</dbReference>
<dbReference type="InterPro" id="IPR032875">
    <property type="entry name" value="Succ_CoA_lig_flav_dom"/>
</dbReference>
<dbReference type="InterPro" id="IPR016102">
    <property type="entry name" value="Succinyl-CoA_synth-like"/>
</dbReference>
<evidence type="ECO:0000259" key="7">
    <source>
        <dbReference type="PROSITE" id="PS51186"/>
    </source>
</evidence>
<evidence type="ECO:0000256" key="5">
    <source>
        <dbReference type="PROSITE-ProRule" id="PRU00409"/>
    </source>
</evidence>
<dbReference type="PANTHER" id="PTHR43334:SF1">
    <property type="entry name" value="3-HYDROXYPROPIONATE--COA LIGASE [ADP-FORMING]"/>
    <property type="match status" value="1"/>
</dbReference>
<dbReference type="RefSeq" id="WP_015230613.1">
    <property type="nucleotide sequence ID" value="NC_019780.1"/>
</dbReference>
<dbReference type="eggNOG" id="COG1042">
    <property type="taxonomic scope" value="Bacteria"/>
</dbReference>
<dbReference type="SUPFAM" id="SSF52210">
    <property type="entry name" value="Succinyl-CoA synthetase domains"/>
    <property type="match status" value="2"/>
</dbReference>
<dbReference type="PROSITE" id="PS50975">
    <property type="entry name" value="ATP_GRASP"/>
    <property type="match status" value="1"/>
</dbReference>
<keyword evidence="1" id="KW-0436">Ligase</keyword>
<dbReference type="SUPFAM" id="SSF55729">
    <property type="entry name" value="Acyl-CoA N-acyltransferases (Nat)"/>
    <property type="match status" value="1"/>
</dbReference>
<evidence type="ECO:0000313" key="8">
    <source>
        <dbReference type="EMBL" id="AFZ51634.1"/>
    </source>
</evidence>
<gene>
    <name evidence="8" type="ORF">Dacsa_3105</name>
</gene>
<dbReference type="GO" id="GO:0043758">
    <property type="term" value="F:acetate-CoA ligase (ADP-forming) activity"/>
    <property type="evidence" value="ECO:0007669"/>
    <property type="project" value="InterPro"/>
</dbReference>
<evidence type="ECO:0000259" key="6">
    <source>
        <dbReference type="PROSITE" id="PS50975"/>
    </source>
</evidence>
<dbReference type="eggNOG" id="COG1670">
    <property type="taxonomic scope" value="Bacteria"/>
</dbReference>